<feature type="domain" description="Cobalamin adenosyltransferase-like" evidence="14">
    <location>
        <begin position="3"/>
        <end position="168"/>
    </location>
</feature>
<keyword evidence="8" id="KW-0067">ATP-binding</keyword>
<evidence type="ECO:0000256" key="13">
    <source>
        <dbReference type="ARBA" id="ARBA00048692"/>
    </source>
</evidence>
<dbReference type="GO" id="GO:0009236">
    <property type="term" value="P:cobalamin biosynthetic process"/>
    <property type="evidence" value="ECO:0007669"/>
    <property type="project" value="UniProtKB-KW"/>
</dbReference>
<dbReference type="Pfam" id="PF01923">
    <property type="entry name" value="Cob_adeno_trans"/>
    <property type="match status" value="1"/>
</dbReference>
<dbReference type="InterPro" id="IPR005624">
    <property type="entry name" value="PduO/GlcC-like"/>
</dbReference>
<dbReference type="AlphaFoldDB" id="A0A1T4MKA3"/>
<name>A0A1T4MKA3_9ENTE</name>
<dbReference type="Pfam" id="PF03928">
    <property type="entry name" value="HbpS-like"/>
    <property type="match status" value="1"/>
</dbReference>
<keyword evidence="7" id="KW-0547">Nucleotide-binding</keyword>
<evidence type="ECO:0000256" key="9">
    <source>
        <dbReference type="ARBA" id="ARBA00031529"/>
    </source>
</evidence>
<dbReference type="GO" id="GO:0008817">
    <property type="term" value="F:corrinoid adenosyltransferase activity"/>
    <property type="evidence" value="ECO:0007669"/>
    <property type="project" value="UniProtKB-EC"/>
</dbReference>
<comment type="catalytic activity">
    <reaction evidence="12">
        <text>2 cob(II)yrinate a,c diamide + reduced [electron-transfer flavoprotein] + 2 ATP = 2 adenosylcob(III)yrinate a,c-diamide + 2 triphosphate + oxidized [electron-transfer flavoprotein] + 3 H(+)</text>
        <dbReference type="Rhea" id="RHEA:11528"/>
        <dbReference type="Rhea" id="RHEA-COMP:10685"/>
        <dbReference type="Rhea" id="RHEA-COMP:10686"/>
        <dbReference type="ChEBI" id="CHEBI:15378"/>
        <dbReference type="ChEBI" id="CHEBI:18036"/>
        <dbReference type="ChEBI" id="CHEBI:30616"/>
        <dbReference type="ChEBI" id="CHEBI:57692"/>
        <dbReference type="ChEBI" id="CHEBI:58307"/>
        <dbReference type="ChEBI" id="CHEBI:58503"/>
        <dbReference type="ChEBI" id="CHEBI:58537"/>
        <dbReference type="EC" id="2.5.1.17"/>
    </reaction>
</comment>
<evidence type="ECO:0000313" key="16">
    <source>
        <dbReference type="Proteomes" id="UP000190328"/>
    </source>
</evidence>
<dbReference type="STRING" id="263852.SAMN02745116_01123"/>
<accession>A0A1T4MKA3</accession>
<evidence type="ECO:0000256" key="6">
    <source>
        <dbReference type="ARBA" id="ARBA00022679"/>
    </source>
</evidence>
<proteinExistence type="inferred from homology"/>
<dbReference type="OrthoDB" id="9778896at2"/>
<dbReference type="InterPro" id="IPR009221">
    <property type="entry name" value="PduO"/>
</dbReference>
<dbReference type="Proteomes" id="UP000190328">
    <property type="component" value="Unassembled WGS sequence"/>
</dbReference>
<protein>
    <recommendedName>
        <fullName evidence="4">Corrinoid adenosyltransferase</fullName>
        <ecNumber evidence="3">2.5.1.17</ecNumber>
    </recommendedName>
    <alternativeName>
        <fullName evidence="9">Cob(II)alamin adenosyltransferase</fullName>
    </alternativeName>
    <alternativeName>
        <fullName evidence="11">Cob(II)yrinic acid a,c-diamide adenosyltransferase</fullName>
    </alternativeName>
    <alternativeName>
        <fullName evidence="10">Cobinamide/cobalamin adenosyltransferase</fullName>
    </alternativeName>
</protein>
<evidence type="ECO:0000256" key="5">
    <source>
        <dbReference type="ARBA" id="ARBA00022573"/>
    </source>
</evidence>
<evidence type="ECO:0000256" key="12">
    <source>
        <dbReference type="ARBA" id="ARBA00048555"/>
    </source>
</evidence>
<evidence type="ECO:0000259" key="14">
    <source>
        <dbReference type="Pfam" id="PF01923"/>
    </source>
</evidence>
<keyword evidence="5" id="KW-0169">Cobalamin biosynthesis</keyword>
<evidence type="ECO:0000256" key="3">
    <source>
        <dbReference type="ARBA" id="ARBA00012454"/>
    </source>
</evidence>
<dbReference type="InterPro" id="IPR029499">
    <property type="entry name" value="PduO-typ"/>
</dbReference>
<sequence>MSIYTKTGDKGSTSLFDGKRVKKYDLRVDTYGTFDECLAQISVAEKQVTQEKLKEPLKWIQEKLFQVNAEIATSENMEKLTQQTALIDQKDIERLEKWIDEYTEILPSVNQFILHGKMLPAAQLHVARTVCRRGERRLVELAEVEKIRKELQKFINRLSDCLYMLARMSDYLTIEEMVRVELERTLEMKMETEKEHYSFFTIQKVFNACIAEAKQMNLSATMAIVDKSGILRASFSMENSLLVSVEMAQKKAYTAVAMRQSTKDLHKLTQIDAPFFQLEALTEGKIVTFAGGVPLCVNGKIVAGLGISGGSVEEDEKIACIGKKAFEEVDYAGKGA</sequence>
<dbReference type="Gene3D" id="3.30.450.150">
    <property type="entry name" value="Haem-degrading domain"/>
    <property type="match status" value="1"/>
</dbReference>
<evidence type="ECO:0000256" key="1">
    <source>
        <dbReference type="ARBA" id="ARBA00005121"/>
    </source>
</evidence>
<dbReference type="InterPro" id="IPR036451">
    <property type="entry name" value="CblAdoTrfase-like_sf"/>
</dbReference>
<evidence type="ECO:0000256" key="2">
    <source>
        <dbReference type="ARBA" id="ARBA00007487"/>
    </source>
</evidence>
<keyword evidence="16" id="KW-1185">Reference proteome</keyword>
<reference evidence="15 16" key="1">
    <citation type="submission" date="2017-02" db="EMBL/GenBank/DDBJ databases">
        <authorList>
            <person name="Peterson S.W."/>
        </authorList>
    </citation>
    <scope>NUCLEOTIDE SEQUENCE [LARGE SCALE GENOMIC DNA]</scope>
    <source>
        <strain evidence="15 16">ATCC BAA-1030</strain>
    </source>
</reference>
<comment type="pathway">
    <text evidence="1">Cofactor biosynthesis; adenosylcobalamin biosynthesis; adenosylcobalamin from cob(II)yrinate a,c-diamide: step 2/7.</text>
</comment>
<evidence type="ECO:0000256" key="10">
    <source>
        <dbReference type="ARBA" id="ARBA00033334"/>
    </source>
</evidence>
<dbReference type="SUPFAM" id="SSF143744">
    <property type="entry name" value="GlcG-like"/>
    <property type="match status" value="1"/>
</dbReference>
<comment type="catalytic activity">
    <reaction evidence="13">
        <text>2 cob(II)alamin + reduced [electron-transfer flavoprotein] + 2 ATP = 2 adenosylcob(III)alamin + 2 triphosphate + oxidized [electron-transfer flavoprotein] + 3 H(+)</text>
        <dbReference type="Rhea" id="RHEA:28671"/>
        <dbReference type="Rhea" id="RHEA-COMP:10685"/>
        <dbReference type="Rhea" id="RHEA-COMP:10686"/>
        <dbReference type="ChEBI" id="CHEBI:15378"/>
        <dbReference type="ChEBI" id="CHEBI:16304"/>
        <dbReference type="ChEBI" id="CHEBI:18036"/>
        <dbReference type="ChEBI" id="CHEBI:18408"/>
        <dbReference type="ChEBI" id="CHEBI:30616"/>
        <dbReference type="ChEBI" id="CHEBI:57692"/>
        <dbReference type="ChEBI" id="CHEBI:58307"/>
        <dbReference type="EC" id="2.5.1.17"/>
    </reaction>
</comment>
<dbReference type="InterPro" id="IPR016030">
    <property type="entry name" value="CblAdoTrfase-like"/>
</dbReference>
<dbReference type="PIRSF" id="PIRSF036411">
    <property type="entry name" value="ATR_PduO"/>
    <property type="match status" value="1"/>
</dbReference>
<dbReference type="PANTHER" id="PTHR12213:SF0">
    <property type="entry name" value="CORRINOID ADENOSYLTRANSFERASE MMAB"/>
    <property type="match status" value="1"/>
</dbReference>
<dbReference type="InterPro" id="IPR038084">
    <property type="entry name" value="PduO/GlcC-like_sf"/>
</dbReference>
<evidence type="ECO:0000256" key="8">
    <source>
        <dbReference type="ARBA" id="ARBA00022840"/>
    </source>
</evidence>
<gene>
    <name evidence="15" type="ORF">SAMN02745116_01123</name>
</gene>
<evidence type="ECO:0000256" key="4">
    <source>
        <dbReference type="ARBA" id="ARBA00020963"/>
    </source>
</evidence>
<dbReference type="EMBL" id="FUXI01000010">
    <property type="protein sequence ID" value="SJZ67184.1"/>
    <property type="molecule type" value="Genomic_DNA"/>
</dbReference>
<comment type="similarity">
    <text evidence="2">Belongs to the Cob(I)alamin adenosyltransferase family.</text>
</comment>
<dbReference type="RefSeq" id="WP_078807047.1">
    <property type="nucleotide sequence ID" value="NZ_FUXI01000010.1"/>
</dbReference>
<evidence type="ECO:0000256" key="7">
    <source>
        <dbReference type="ARBA" id="ARBA00022741"/>
    </source>
</evidence>
<dbReference type="SUPFAM" id="SSF89028">
    <property type="entry name" value="Cobalamin adenosyltransferase-like"/>
    <property type="match status" value="1"/>
</dbReference>
<evidence type="ECO:0000313" key="15">
    <source>
        <dbReference type="EMBL" id="SJZ67184.1"/>
    </source>
</evidence>
<organism evidence="15 16">
    <name type="scientific">Pilibacter termitis</name>
    <dbReference type="NCBI Taxonomy" id="263852"/>
    <lineage>
        <taxon>Bacteria</taxon>
        <taxon>Bacillati</taxon>
        <taxon>Bacillota</taxon>
        <taxon>Bacilli</taxon>
        <taxon>Lactobacillales</taxon>
        <taxon>Enterococcaceae</taxon>
        <taxon>Pilibacter</taxon>
    </lineage>
</organism>
<dbReference type="NCBIfam" id="TIGR00636">
    <property type="entry name" value="PduO_Nterm"/>
    <property type="match status" value="1"/>
</dbReference>
<dbReference type="GO" id="GO:0005524">
    <property type="term" value="F:ATP binding"/>
    <property type="evidence" value="ECO:0007669"/>
    <property type="project" value="UniProtKB-KW"/>
</dbReference>
<dbReference type="PANTHER" id="PTHR12213">
    <property type="entry name" value="CORRINOID ADENOSYLTRANSFERASE"/>
    <property type="match status" value="1"/>
</dbReference>
<dbReference type="EC" id="2.5.1.17" evidence="3"/>
<dbReference type="Gene3D" id="1.20.1200.10">
    <property type="entry name" value="Cobalamin adenosyltransferase-like"/>
    <property type="match status" value="1"/>
</dbReference>
<evidence type="ECO:0000256" key="11">
    <source>
        <dbReference type="ARBA" id="ARBA00033354"/>
    </source>
</evidence>
<keyword evidence="6 15" id="KW-0808">Transferase</keyword>